<dbReference type="PROSITE" id="PS00012">
    <property type="entry name" value="PHOSPHOPANTETHEINE"/>
    <property type="match status" value="1"/>
</dbReference>
<dbReference type="InterPro" id="IPR036736">
    <property type="entry name" value="ACP-like_sf"/>
</dbReference>
<dbReference type="EMBL" id="CP003389">
    <property type="protein sequence ID" value="AFE06197.1"/>
    <property type="molecule type" value="Genomic_DNA"/>
</dbReference>
<gene>
    <name evidence="4" type="ordered locus">COCOR_05115</name>
</gene>
<dbReference type="STRING" id="1144275.COCOR_05115"/>
<keyword evidence="1" id="KW-0596">Phosphopantetheine</keyword>
<reference evidence="5" key="2">
    <citation type="submission" date="2012-03" db="EMBL/GenBank/DDBJ databases">
        <title>Genome sequence of the fruiting myxobacterium Corallococcus coralloides DSM 2259.</title>
        <authorList>
            <person name="Huntley S."/>
            <person name="Zhang Y."/>
            <person name="Treuner-Lange A."/>
            <person name="Sensen C.W."/>
            <person name="Sogaard-Andersen L."/>
        </authorList>
    </citation>
    <scope>NUCLEOTIDE SEQUENCE [LARGE SCALE GENOMIC DNA]</scope>
    <source>
        <strain evidence="5">ATCC 25202 / DSM 2259 / NBRC 100086 / M2</strain>
    </source>
</reference>
<evidence type="ECO:0000256" key="2">
    <source>
        <dbReference type="ARBA" id="ARBA00022553"/>
    </source>
</evidence>
<dbReference type="SMART" id="SM01294">
    <property type="entry name" value="PKS_PP_betabranch"/>
    <property type="match status" value="1"/>
</dbReference>
<reference evidence="4 5" key="1">
    <citation type="journal article" date="2012" name="J. Bacteriol.">
        <title>Complete Genome Sequence of the Fruiting Myxobacterium Corallococcus coralloides DSM 2259.</title>
        <authorList>
            <person name="Huntley S."/>
            <person name="Zhang Y."/>
            <person name="Treuner-Lange A."/>
            <person name="Kneip S."/>
            <person name="Sensen C.W."/>
            <person name="Sogaard-Andersen L."/>
        </authorList>
    </citation>
    <scope>NUCLEOTIDE SEQUENCE [LARGE SCALE GENOMIC DNA]</scope>
    <source>
        <strain evidence="5">ATCC 25202 / DSM 2259 / NBRC 100086 / M2</strain>
    </source>
</reference>
<proteinExistence type="predicted"/>
<accession>H8MRD4</accession>
<dbReference type="HOGENOM" id="CLU_157807_3_0_7"/>
<dbReference type="InterPro" id="IPR006162">
    <property type="entry name" value="Ppantetheine_attach_site"/>
</dbReference>
<dbReference type="GO" id="GO:0031177">
    <property type="term" value="F:phosphopantetheine binding"/>
    <property type="evidence" value="ECO:0007669"/>
    <property type="project" value="InterPro"/>
</dbReference>
<dbReference type="Pfam" id="PF00550">
    <property type="entry name" value="PP-binding"/>
    <property type="match status" value="1"/>
</dbReference>
<feature type="domain" description="Carrier" evidence="3">
    <location>
        <begin position="17"/>
        <end position="91"/>
    </location>
</feature>
<evidence type="ECO:0000259" key="3">
    <source>
        <dbReference type="PROSITE" id="PS50075"/>
    </source>
</evidence>
<dbReference type="InterPro" id="IPR020806">
    <property type="entry name" value="PKS_PP-bd"/>
</dbReference>
<dbReference type="InterPro" id="IPR009081">
    <property type="entry name" value="PP-bd_ACP"/>
</dbReference>
<dbReference type="RefSeq" id="WP_014397908.1">
    <property type="nucleotide sequence ID" value="NC_017030.1"/>
</dbReference>
<keyword evidence="2" id="KW-0597">Phosphoprotein</keyword>
<evidence type="ECO:0000313" key="5">
    <source>
        <dbReference type="Proteomes" id="UP000007587"/>
    </source>
</evidence>
<protein>
    <submittedName>
        <fullName evidence="4">Acyl carrier protein</fullName>
    </submittedName>
</protein>
<dbReference type="OrthoDB" id="9023404at2"/>
<dbReference type="PROSITE" id="PS50075">
    <property type="entry name" value="CARRIER"/>
    <property type="match status" value="1"/>
</dbReference>
<dbReference type="KEGG" id="ccx:COCOR_05115"/>
<dbReference type="SMART" id="SM00823">
    <property type="entry name" value="PKS_PP"/>
    <property type="match status" value="1"/>
</dbReference>
<organism evidence="4 5">
    <name type="scientific">Corallococcus coralloides (strain ATCC 25202 / DSM 2259 / NBRC 100086 / M2)</name>
    <name type="common">Myxococcus coralloides</name>
    <dbReference type="NCBI Taxonomy" id="1144275"/>
    <lineage>
        <taxon>Bacteria</taxon>
        <taxon>Pseudomonadati</taxon>
        <taxon>Myxococcota</taxon>
        <taxon>Myxococcia</taxon>
        <taxon>Myxococcales</taxon>
        <taxon>Cystobacterineae</taxon>
        <taxon>Myxococcaceae</taxon>
        <taxon>Corallococcus</taxon>
    </lineage>
</organism>
<dbReference type="Proteomes" id="UP000007587">
    <property type="component" value="Chromosome"/>
</dbReference>
<evidence type="ECO:0000313" key="4">
    <source>
        <dbReference type="EMBL" id="AFE06197.1"/>
    </source>
</evidence>
<dbReference type="AlphaFoldDB" id="H8MRD4"/>
<name>H8MRD4_CORCM</name>
<dbReference type="InParanoid" id="H8MRD4"/>
<dbReference type="Gene3D" id="1.10.1200.10">
    <property type="entry name" value="ACP-like"/>
    <property type="match status" value="1"/>
</dbReference>
<evidence type="ECO:0000256" key="1">
    <source>
        <dbReference type="ARBA" id="ARBA00022450"/>
    </source>
</evidence>
<dbReference type="eggNOG" id="COG0236">
    <property type="taxonomic scope" value="Bacteria"/>
</dbReference>
<dbReference type="SUPFAM" id="SSF47336">
    <property type="entry name" value="ACP-like"/>
    <property type="match status" value="1"/>
</dbReference>
<sequence>MSASQQPPTSSADATAREISEWLKKYMSELLSLPASDINTATTFDRYGLDSSAAVGMTGDLGDWLGIEVDTAAPYEHPTIEKLSRALASDKRLLARRAAQAGKATGS</sequence>
<keyword evidence="5" id="KW-1185">Reference proteome</keyword>